<dbReference type="InterPro" id="IPR021373">
    <property type="entry name" value="DUF2993"/>
</dbReference>
<name>A0A939MLM3_9MICO</name>
<dbReference type="AlphaFoldDB" id="A0A939MLM3"/>
<keyword evidence="2" id="KW-1185">Reference proteome</keyword>
<dbReference type="EMBL" id="JAGDYM010000016">
    <property type="protein sequence ID" value="MBO1903023.1"/>
    <property type="molecule type" value="Genomic_DNA"/>
</dbReference>
<evidence type="ECO:0008006" key="3">
    <source>
        <dbReference type="Google" id="ProtNLM"/>
    </source>
</evidence>
<dbReference type="RefSeq" id="WP_208098773.1">
    <property type="nucleotide sequence ID" value="NZ_JAGDYM010000016.1"/>
</dbReference>
<protein>
    <recommendedName>
        <fullName evidence="3">DUF2993 domain-containing protein</fullName>
    </recommendedName>
</protein>
<evidence type="ECO:0000313" key="1">
    <source>
        <dbReference type="EMBL" id="MBO1903023.1"/>
    </source>
</evidence>
<sequence length="249" mass="25330">MGRWLKPVVVSVVVLALIVGAAELALRLIVPGVVAAAVRQQLELSADHPVEVSLGGFATAYAVTGRLGQVTVAVEDVEAIEDFPADLLLSADAVPFDLLDGGELSGARAEVTVGKEQLPAAISLLTGGAADSGKVQGGELVVGRTAQMFGTELELTVDLALAVEDGDVLIEPTGISAAGFDLSTEQIREAAGDSLDGILTAHTVCVRDRLPAGVELTGVRLSTTGSATIEADLSPTLASDPAQRNPGTC</sequence>
<accession>A0A939MLM3</accession>
<comment type="caution">
    <text evidence="1">The sequence shown here is derived from an EMBL/GenBank/DDBJ whole genome shotgun (WGS) entry which is preliminary data.</text>
</comment>
<proteinExistence type="predicted"/>
<dbReference type="Proteomes" id="UP000664382">
    <property type="component" value="Unassembled WGS sequence"/>
</dbReference>
<reference evidence="1" key="1">
    <citation type="submission" date="2021-03" db="EMBL/GenBank/DDBJ databases">
        <title>Leucobacter chromiisoli sp. nov., isolated from chromium-containing soil of chemical plant.</title>
        <authorList>
            <person name="Xu Z."/>
        </authorList>
    </citation>
    <scope>NUCLEOTIDE SEQUENCE</scope>
    <source>
        <strain evidence="1">S27</strain>
    </source>
</reference>
<dbReference type="Pfam" id="PF11209">
    <property type="entry name" value="LmeA"/>
    <property type="match status" value="1"/>
</dbReference>
<evidence type="ECO:0000313" key="2">
    <source>
        <dbReference type="Proteomes" id="UP000664382"/>
    </source>
</evidence>
<gene>
    <name evidence="1" type="ORF">J4H92_13835</name>
</gene>
<organism evidence="1 2">
    <name type="scientific">Leucobacter weissii</name>
    <dbReference type="NCBI Taxonomy" id="1983706"/>
    <lineage>
        <taxon>Bacteria</taxon>
        <taxon>Bacillati</taxon>
        <taxon>Actinomycetota</taxon>
        <taxon>Actinomycetes</taxon>
        <taxon>Micrococcales</taxon>
        <taxon>Microbacteriaceae</taxon>
        <taxon>Leucobacter</taxon>
    </lineage>
</organism>